<name>A0A9R1AAH6_TRITD</name>
<dbReference type="PANTHER" id="PTHR33085">
    <property type="entry name" value="OS12G0113100 PROTEIN-RELATED"/>
    <property type="match status" value="1"/>
</dbReference>
<sequence length="356" mass="38445">MRAARQFVNVVMRTGTTYSVSRIKPEEKLFYASVEEARAAAAPKKKIPALSRMPAPKLRLEAYGLDDMRLDFLPLYGRGGGGGGGDSSSGILSVDSAGHTILCDASSGCVQPAPSLGEPKGDSPISFTIARAGGPDPRVAVALYVMDRFPTGRSSCSFESLAYGENSCWEWSRLPPPPYVNDPAYDCTAIHSYTLLNAGSTICVSSSGRSPVGTYCFDTSSRQWRKAGRWALPFCGRAEHVPELDNLWFGMADSSPNNLCASDLSSLDGGAPRMLREWQVLDPPRGWVQIRGCLLYLGAGRFCINKVFDIGDKGRTKSDKQAAVITGVEVVHDETAQLQMIKHKSCVSYAGIQCIL</sequence>
<dbReference type="InterPro" id="IPR012871">
    <property type="entry name" value="DUF1668_ORYSA"/>
</dbReference>
<dbReference type="PANTHER" id="PTHR33085:SF145">
    <property type="entry name" value="OS05G0302200 PROTEIN"/>
    <property type="match status" value="1"/>
</dbReference>
<dbReference type="Gramene" id="TRITD7Bv1G196480.1">
    <property type="protein sequence ID" value="TRITD7Bv1G196480.1"/>
    <property type="gene ID" value="TRITD7Bv1G196480"/>
</dbReference>
<accession>A0A9R1AAH6</accession>
<organism evidence="1 2">
    <name type="scientific">Triticum turgidum subsp. durum</name>
    <name type="common">Durum wheat</name>
    <name type="synonym">Triticum durum</name>
    <dbReference type="NCBI Taxonomy" id="4567"/>
    <lineage>
        <taxon>Eukaryota</taxon>
        <taxon>Viridiplantae</taxon>
        <taxon>Streptophyta</taxon>
        <taxon>Embryophyta</taxon>
        <taxon>Tracheophyta</taxon>
        <taxon>Spermatophyta</taxon>
        <taxon>Magnoliopsida</taxon>
        <taxon>Liliopsida</taxon>
        <taxon>Poales</taxon>
        <taxon>Poaceae</taxon>
        <taxon>BOP clade</taxon>
        <taxon>Pooideae</taxon>
        <taxon>Triticodae</taxon>
        <taxon>Triticeae</taxon>
        <taxon>Triticinae</taxon>
        <taxon>Triticum</taxon>
    </lineage>
</organism>
<reference evidence="1 2" key="1">
    <citation type="submission" date="2017-09" db="EMBL/GenBank/DDBJ databases">
        <authorList>
            <consortium name="International Durum Wheat Genome Sequencing Consortium (IDWGSC)"/>
            <person name="Milanesi L."/>
        </authorList>
    </citation>
    <scope>NUCLEOTIDE SEQUENCE [LARGE SCALE GENOMIC DNA]</scope>
    <source>
        <strain evidence="2">cv. Svevo</strain>
    </source>
</reference>
<dbReference type="Pfam" id="PF07893">
    <property type="entry name" value="DUF1668"/>
    <property type="match status" value="1"/>
</dbReference>
<gene>
    <name evidence="1" type="ORF">TRITD_7Bv1G196480</name>
</gene>
<evidence type="ECO:0000313" key="2">
    <source>
        <dbReference type="Proteomes" id="UP000324705"/>
    </source>
</evidence>
<evidence type="ECO:0000313" key="1">
    <source>
        <dbReference type="EMBL" id="VAI92146.1"/>
    </source>
</evidence>
<proteinExistence type="predicted"/>
<keyword evidence="2" id="KW-1185">Reference proteome</keyword>
<protein>
    <submittedName>
        <fullName evidence="1">Uncharacterized protein</fullName>
    </submittedName>
</protein>
<dbReference type="EMBL" id="LT934124">
    <property type="protein sequence ID" value="VAI92146.1"/>
    <property type="molecule type" value="Genomic_DNA"/>
</dbReference>
<dbReference type="Proteomes" id="UP000324705">
    <property type="component" value="Chromosome 7B"/>
</dbReference>
<dbReference type="AlphaFoldDB" id="A0A9R1AAH6"/>